<dbReference type="RefSeq" id="WP_150782550.1">
    <property type="nucleotide sequence ID" value="NZ_CABVIH010000042.1"/>
</dbReference>
<gene>
    <name evidence="1" type="ORF">PS880_05900</name>
</gene>
<dbReference type="EMBL" id="CABVIH010000042">
    <property type="protein sequence ID" value="VVP58267.1"/>
    <property type="molecule type" value="Genomic_DNA"/>
</dbReference>
<sequence>MKKIIKASAGIVIASGIALLTGCTGQVYNQPKNCSYDYLFVPAVSISKVIGGCGPIDTIPNQK</sequence>
<protein>
    <recommendedName>
        <fullName evidence="3">DUF4223 domain-containing protein</fullName>
    </recommendedName>
</protein>
<dbReference type="Pfam" id="PF13978">
    <property type="entry name" value="DUF4223"/>
    <property type="match status" value="1"/>
</dbReference>
<accession>A0A5E7QBS1</accession>
<organism evidence="1 2">
    <name type="scientific">Pseudomonas fluorescens</name>
    <dbReference type="NCBI Taxonomy" id="294"/>
    <lineage>
        <taxon>Bacteria</taxon>
        <taxon>Pseudomonadati</taxon>
        <taxon>Pseudomonadota</taxon>
        <taxon>Gammaproteobacteria</taxon>
        <taxon>Pseudomonadales</taxon>
        <taxon>Pseudomonadaceae</taxon>
        <taxon>Pseudomonas</taxon>
    </lineage>
</organism>
<name>A0A5E7QBS1_PSEFL</name>
<dbReference type="InterPro" id="IPR025318">
    <property type="entry name" value="DUF4223"/>
</dbReference>
<evidence type="ECO:0000313" key="1">
    <source>
        <dbReference type="EMBL" id="VVP58267.1"/>
    </source>
</evidence>
<dbReference type="OrthoDB" id="6505928at2"/>
<reference evidence="1 2" key="1">
    <citation type="submission" date="2019-09" db="EMBL/GenBank/DDBJ databases">
        <authorList>
            <person name="Chandra G."/>
            <person name="Truman W A."/>
        </authorList>
    </citation>
    <scope>NUCLEOTIDE SEQUENCE [LARGE SCALE GENOMIC DNA]</scope>
    <source>
        <strain evidence="1">PS880</strain>
    </source>
</reference>
<proteinExistence type="predicted"/>
<dbReference type="PROSITE" id="PS51257">
    <property type="entry name" value="PROKAR_LIPOPROTEIN"/>
    <property type="match status" value="1"/>
</dbReference>
<evidence type="ECO:0008006" key="3">
    <source>
        <dbReference type="Google" id="ProtNLM"/>
    </source>
</evidence>
<evidence type="ECO:0000313" key="2">
    <source>
        <dbReference type="Proteomes" id="UP000375525"/>
    </source>
</evidence>
<dbReference type="AlphaFoldDB" id="A0A5E7QBS1"/>
<dbReference type="Proteomes" id="UP000375525">
    <property type="component" value="Unassembled WGS sequence"/>
</dbReference>